<reference evidence="1" key="2">
    <citation type="journal article" date="2020" name="Nat. Commun.">
        <title>Large-scale genome sequencing of mycorrhizal fungi provides insights into the early evolution of symbiotic traits.</title>
        <authorList>
            <person name="Miyauchi S."/>
            <person name="Kiss E."/>
            <person name="Kuo A."/>
            <person name="Drula E."/>
            <person name="Kohler A."/>
            <person name="Sanchez-Garcia M."/>
            <person name="Morin E."/>
            <person name="Andreopoulos B."/>
            <person name="Barry K.W."/>
            <person name="Bonito G."/>
            <person name="Buee M."/>
            <person name="Carver A."/>
            <person name="Chen C."/>
            <person name="Cichocki N."/>
            <person name="Clum A."/>
            <person name="Culley D."/>
            <person name="Crous P.W."/>
            <person name="Fauchery L."/>
            <person name="Girlanda M."/>
            <person name="Hayes R.D."/>
            <person name="Keri Z."/>
            <person name="LaButti K."/>
            <person name="Lipzen A."/>
            <person name="Lombard V."/>
            <person name="Magnuson J."/>
            <person name="Maillard F."/>
            <person name="Murat C."/>
            <person name="Nolan M."/>
            <person name="Ohm R.A."/>
            <person name="Pangilinan J."/>
            <person name="Pereira M.F."/>
            <person name="Perotto S."/>
            <person name="Peter M."/>
            <person name="Pfister S."/>
            <person name="Riley R."/>
            <person name="Sitrit Y."/>
            <person name="Stielow J.B."/>
            <person name="Szollosi G."/>
            <person name="Zifcakova L."/>
            <person name="Stursova M."/>
            <person name="Spatafora J.W."/>
            <person name="Tedersoo L."/>
            <person name="Vaario L.M."/>
            <person name="Yamada A."/>
            <person name="Yan M."/>
            <person name="Wang P."/>
            <person name="Xu J."/>
            <person name="Bruns T."/>
            <person name="Baldrian P."/>
            <person name="Vilgalys R."/>
            <person name="Dunand C."/>
            <person name="Henrissat B."/>
            <person name="Grigoriev I.V."/>
            <person name="Hibbett D."/>
            <person name="Nagy L.G."/>
            <person name="Martin F.M."/>
        </authorList>
    </citation>
    <scope>NUCLEOTIDE SEQUENCE</scope>
    <source>
        <strain evidence="1">BED1</strain>
    </source>
</reference>
<comment type="caution">
    <text evidence="1">The sequence shown here is derived from an EMBL/GenBank/DDBJ whole genome shotgun (WGS) entry which is preliminary data.</text>
</comment>
<organism evidence="1 2">
    <name type="scientific">Boletus edulis BED1</name>
    <dbReference type="NCBI Taxonomy" id="1328754"/>
    <lineage>
        <taxon>Eukaryota</taxon>
        <taxon>Fungi</taxon>
        <taxon>Dikarya</taxon>
        <taxon>Basidiomycota</taxon>
        <taxon>Agaricomycotina</taxon>
        <taxon>Agaricomycetes</taxon>
        <taxon>Agaricomycetidae</taxon>
        <taxon>Boletales</taxon>
        <taxon>Boletineae</taxon>
        <taxon>Boletaceae</taxon>
        <taxon>Boletoideae</taxon>
        <taxon>Boletus</taxon>
    </lineage>
</organism>
<name>A0AAD4BF10_BOLED</name>
<dbReference type="AlphaFoldDB" id="A0AAD4BF10"/>
<proteinExistence type="predicted"/>
<reference evidence="1" key="1">
    <citation type="submission" date="2019-10" db="EMBL/GenBank/DDBJ databases">
        <authorList>
            <consortium name="DOE Joint Genome Institute"/>
            <person name="Kuo A."/>
            <person name="Miyauchi S."/>
            <person name="Kiss E."/>
            <person name="Drula E."/>
            <person name="Kohler A."/>
            <person name="Sanchez-Garcia M."/>
            <person name="Andreopoulos B."/>
            <person name="Barry K.W."/>
            <person name="Bonito G."/>
            <person name="Buee M."/>
            <person name="Carver A."/>
            <person name="Chen C."/>
            <person name="Cichocki N."/>
            <person name="Clum A."/>
            <person name="Culley D."/>
            <person name="Crous P.W."/>
            <person name="Fauchery L."/>
            <person name="Girlanda M."/>
            <person name="Hayes R."/>
            <person name="Keri Z."/>
            <person name="LaButti K."/>
            <person name="Lipzen A."/>
            <person name="Lombard V."/>
            <person name="Magnuson J."/>
            <person name="Maillard F."/>
            <person name="Morin E."/>
            <person name="Murat C."/>
            <person name="Nolan M."/>
            <person name="Ohm R."/>
            <person name="Pangilinan J."/>
            <person name="Pereira M."/>
            <person name="Perotto S."/>
            <person name="Peter M."/>
            <person name="Riley R."/>
            <person name="Sitrit Y."/>
            <person name="Stielow B."/>
            <person name="Szollosi G."/>
            <person name="Zifcakova L."/>
            <person name="Stursova M."/>
            <person name="Spatafora J.W."/>
            <person name="Tedersoo L."/>
            <person name="Vaario L.-M."/>
            <person name="Yamada A."/>
            <person name="Yan M."/>
            <person name="Wang P."/>
            <person name="Xu J."/>
            <person name="Bruns T."/>
            <person name="Baldrian P."/>
            <person name="Vilgalys R."/>
            <person name="Henrissat B."/>
            <person name="Grigoriev I.V."/>
            <person name="Hibbett D."/>
            <person name="Nagy L.G."/>
            <person name="Martin F.M."/>
        </authorList>
    </citation>
    <scope>NUCLEOTIDE SEQUENCE</scope>
    <source>
        <strain evidence="1">BED1</strain>
    </source>
</reference>
<sequence length="94" mass="10739">MPFHQGDVDWVFARAMLLPERPVITCSRPPALAGVSRHGRVRRDGQTDIYYHDDFALAEHVLLKGTCFSVFDSMVASDRFCLVFYFFFAFRCGG</sequence>
<evidence type="ECO:0000313" key="2">
    <source>
        <dbReference type="Proteomes" id="UP001194468"/>
    </source>
</evidence>
<gene>
    <name evidence="1" type="ORF">L210DRAFT_3568903</name>
</gene>
<dbReference type="EMBL" id="WHUW01000109">
    <property type="protein sequence ID" value="KAF8423948.1"/>
    <property type="molecule type" value="Genomic_DNA"/>
</dbReference>
<accession>A0AAD4BF10</accession>
<dbReference type="Proteomes" id="UP001194468">
    <property type="component" value="Unassembled WGS sequence"/>
</dbReference>
<keyword evidence="2" id="KW-1185">Reference proteome</keyword>
<evidence type="ECO:0000313" key="1">
    <source>
        <dbReference type="EMBL" id="KAF8423948.1"/>
    </source>
</evidence>
<protein>
    <submittedName>
        <fullName evidence="1">Uncharacterized protein</fullName>
    </submittedName>
</protein>